<evidence type="ECO:0000313" key="6">
    <source>
        <dbReference type="EMBL" id="ANP39584.1"/>
    </source>
</evidence>
<dbReference type="InterPro" id="IPR047198">
    <property type="entry name" value="DDP-like_NUDIX"/>
</dbReference>
<dbReference type="SUPFAM" id="SSF55811">
    <property type="entry name" value="Nudix"/>
    <property type="match status" value="1"/>
</dbReference>
<gene>
    <name evidence="6" type="ORF">K529_002290</name>
</gene>
<evidence type="ECO:0000256" key="2">
    <source>
        <dbReference type="ARBA" id="ARBA00022723"/>
    </source>
</evidence>
<keyword evidence="2" id="KW-0479">Metal-binding</keyword>
<dbReference type="OrthoDB" id="7066910at2"/>
<dbReference type="RefSeq" id="WP_005626208.1">
    <property type="nucleotide sequence ID" value="NZ_CP015230.1"/>
</dbReference>
<reference evidence="6 7" key="1">
    <citation type="journal article" date="2016" name="ISME J.">
        <title>Global occurrence and heterogeneity of the Roseobacter-clade species Ruegeria mobilis.</title>
        <authorList>
            <person name="Sonnenschein E."/>
            <person name="Gram L."/>
        </authorList>
    </citation>
    <scope>NUCLEOTIDE SEQUENCE [LARGE SCALE GENOMIC DNA]</scope>
    <source>
        <strain evidence="6 7">F1926</strain>
    </source>
</reference>
<dbReference type="CDD" id="cd04666">
    <property type="entry name" value="NUDIX_DIPP2_like_Nudt4"/>
    <property type="match status" value="1"/>
</dbReference>
<comment type="cofactor">
    <cofactor evidence="1">
        <name>Mg(2+)</name>
        <dbReference type="ChEBI" id="CHEBI:18420"/>
    </cofactor>
</comment>
<dbReference type="STRING" id="1265309.K529_002290"/>
<evidence type="ECO:0000259" key="5">
    <source>
        <dbReference type="PROSITE" id="PS51462"/>
    </source>
</evidence>
<evidence type="ECO:0000313" key="7">
    <source>
        <dbReference type="Proteomes" id="UP000013243"/>
    </source>
</evidence>
<accession>A0A1B0ZZ19</accession>
<dbReference type="Proteomes" id="UP000013243">
    <property type="component" value="Chromosome"/>
</dbReference>
<name>A0A1B0ZZ19_9RHOB</name>
<evidence type="ECO:0000256" key="1">
    <source>
        <dbReference type="ARBA" id="ARBA00001946"/>
    </source>
</evidence>
<protein>
    <submittedName>
        <fullName evidence="6">NUDIX hydrolase</fullName>
    </submittedName>
</protein>
<dbReference type="PROSITE" id="PS51462">
    <property type="entry name" value="NUDIX"/>
    <property type="match status" value="1"/>
</dbReference>
<dbReference type="GO" id="GO:0016462">
    <property type="term" value="F:pyrophosphatase activity"/>
    <property type="evidence" value="ECO:0007669"/>
    <property type="project" value="InterPro"/>
</dbReference>
<dbReference type="GeneID" id="28248624"/>
<proteinExistence type="predicted"/>
<keyword evidence="4" id="KW-0460">Magnesium</keyword>
<dbReference type="GO" id="GO:0046872">
    <property type="term" value="F:metal ion binding"/>
    <property type="evidence" value="ECO:0007669"/>
    <property type="project" value="UniProtKB-KW"/>
</dbReference>
<dbReference type="GO" id="GO:0005737">
    <property type="term" value="C:cytoplasm"/>
    <property type="evidence" value="ECO:0007669"/>
    <property type="project" value="TreeGrafter"/>
</dbReference>
<dbReference type="Pfam" id="PF00293">
    <property type="entry name" value="NUDIX"/>
    <property type="match status" value="1"/>
</dbReference>
<dbReference type="InterPro" id="IPR000086">
    <property type="entry name" value="NUDIX_hydrolase_dom"/>
</dbReference>
<dbReference type="EMBL" id="CP015230">
    <property type="protein sequence ID" value="ANP39584.1"/>
    <property type="molecule type" value="Genomic_DNA"/>
</dbReference>
<dbReference type="PANTHER" id="PTHR12629:SF0">
    <property type="entry name" value="DIPHOSPHOINOSITOL-POLYPHOSPHATE DIPHOSPHATASE"/>
    <property type="match status" value="1"/>
</dbReference>
<dbReference type="InterPro" id="IPR015797">
    <property type="entry name" value="NUDIX_hydrolase-like_dom_sf"/>
</dbReference>
<evidence type="ECO:0000256" key="3">
    <source>
        <dbReference type="ARBA" id="ARBA00022801"/>
    </source>
</evidence>
<evidence type="ECO:0000256" key="4">
    <source>
        <dbReference type="ARBA" id="ARBA00022842"/>
    </source>
</evidence>
<dbReference type="AlphaFoldDB" id="A0A1B0ZZ19"/>
<dbReference type="Gene3D" id="3.90.79.10">
    <property type="entry name" value="Nucleoside Triphosphate Pyrophosphohydrolase"/>
    <property type="match status" value="1"/>
</dbReference>
<dbReference type="KEGG" id="rmb:K529_002290"/>
<sequence length="153" mass="17177">MSEVLEAVRPQGEQQALHQQVGALCYRITAKGRVKVLLVTSRRTRRWIIPKGWPMAGKSAAQAAGVEAWEEAGVTGETLDMPIGRFTYDKVREAAPNLRCRVDVFALKVYKLADRFPEREDRLRVWMSLSRAAKQVAEPELAALLRSFSPKGL</sequence>
<organism evidence="6 7">
    <name type="scientific">Tritonibacter mobilis F1926</name>
    <dbReference type="NCBI Taxonomy" id="1265309"/>
    <lineage>
        <taxon>Bacteria</taxon>
        <taxon>Pseudomonadati</taxon>
        <taxon>Pseudomonadota</taxon>
        <taxon>Alphaproteobacteria</taxon>
        <taxon>Rhodobacterales</taxon>
        <taxon>Paracoccaceae</taxon>
        <taxon>Tritonibacter</taxon>
    </lineage>
</organism>
<feature type="domain" description="Nudix hydrolase" evidence="5">
    <location>
        <begin position="16"/>
        <end position="149"/>
    </location>
</feature>
<keyword evidence="3 6" id="KW-0378">Hydrolase</keyword>
<dbReference type="PANTHER" id="PTHR12629">
    <property type="entry name" value="DIPHOSPHOINOSITOL POLYPHOSPHATE PHOSPHOHYDROLASE"/>
    <property type="match status" value="1"/>
</dbReference>